<protein>
    <submittedName>
        <fullName evidence="3">PH domain-containing protein</fullName>
    </submittedName>
</protein>
<keyword evidence="1" id="KW-0812">Transmembrane</keyword>
<proteinExistence type="predicted"/>
<dbReference type="Pfam" id="PF06713">
    <property type="entry name" value="bPH_4"/>
    <property type="match status" value="1"/>
</dbReference>
<dbReference type="Proteomes" id="UP000653730">
    <property type="component" value="Unassembled WGS sequence"/>
</dbReference>
<dbReference type="EMBL" id="JACVDC010000023">
    <property type="protein sequence ID" value="MBC9796238.1"/>
    <property type="molecule type" value="Genomic_DNA"/>
</dbReference>
<keyword evidence="1" id="KW-1133">Transmembrane helix</keyword>
<evidence type="ECO:0000313" key="3">
    <source>
        <dbReference type="EMBL" id="MBC9796238.1"/>
    </source>
</evidence>
<reference evidence="3 4" key="1">
    <citation type="submission" date="2020-09" db="EMBL/GenBank/DDBJ databases">
        <title>Sinomicrobium weinanense sp. nov., a halophilic bacteria isolated from saline-alkali soil.</title>
        <authorList>
            <person name="Wu P."/>
            <person name="Ren H."/>
            <person name="Mei Y."/>
            <person name="Liang Y."/>
            <person name="Chen Z."/>
        </authorList>
    </citation>
    <scope>NUCLEOTIDE SEQUENCE [LARGE SCALE GENOMIC DNA]</scope>
    <source>
        <strain evidence="3 4">FJxs</strain>
    </source>
</reference>
<comment type="caution">
    <text evidence="3">The sequence shown here is derived from an EMBL/GenBank/DDBJ whole genome shotgun (WGS) entry which is preliminary data.</text>
</comment>
<organism evidence="3 4">
    <name type="scientific">Sinomicrobium weinanense</name>
    <dbReference type="NCBI Taxonomy" id="2842200"/>
    <lineage>
        <taxon>Bacteria</taxon>
        <taxon>Pseudomonadati</taxon>
        <taxon>Bacteroidota</taxon>
        <taxon>Flavobacteriia</taxon>
        <taxon>Flavobacteriales</taxon>
        <taxon>Flavobacteriaceae</taxon>
        <taxon>Sinomicrobium</taxon>
    </lineage>
</organism>
<gene>
    <name evidence="3" type="ORF">IBL28_09680</name>
</gene>
<evidence type="ECO:0000259" key="2">
    <source>
        <dbReference type="Pfam" id="PF06713"/>
    </source>
</evidence>
<keyword evidence="1" id="KW-0472">Membrane</keyword>
<evidence type="ECO:0000256" key="1">
    <source>
        <dbReference type="SAM" id="Phobius"/>
    </source>
</evidence>
<keyword evidence="4" id="KW-1185">Reference proteome</keyword>
<feature type="transmembrane region" description="Helical" evidence="1">
    <location>
        <begin position="38"/>
        <end position="56"/>
    </location>
</feature>
<name>A0A926Q282_9FLAO</name>
<dbReference type="AlphaFoldDB" id="A0A926Q282"/>
<sequence>MYFKSRKEPFLFIFLYAITLVLLGSSVTDIITGNGWSHIGVHIIVFLSSGFVLWILHHTGYLLTDRSFRYHCGPISGEIALERVGEIVVGKTMYVGLKPALARKGLIIKYDKYNDIYISPESNEEFIGEVLKRNDTIKITRISSSR</sequence>
<dbReference type="GO" id="GO:0030153">
    <property type="term" value="P:bacteriocin immunity"/>
    <property type="evidence" value="ECO:0007669"/>
    <property type="project" value="InterPro"/>
</dbReference>
<evidence type="ECO:0000313" key="4">
    <source>
        <dbReference type="Proteomes" id="UP000653730"/>
    </source>
</evidence>
<dbReference type="InterPro" id="IPR009589">
    <property type="entry name" value="PH_YyaB-like"/>
</dbReference>
<dbReference type="RefSeq" id="WP_187965386.1">
    <property type="nucleotide sequence ID" value="NZ_JACVDC010000023.1"/>
</dbReference>
<accession>A0A926Q282</accession>
<feature type="domain" description="Uncharacterized protein YyaB-like PH" evidence="2">
    <location>
        <begin position="59"/>
        <end position="134"/>
    </location>
</feature>